<dbReference type="KEGG" id="vg:80517131"/>
<sequence length="163" mass="18656">MSFENPDLSKTKGTISFNFGNNQPNSFNDPVVNTFEPIPRKIYDPFNPINPVKPFNPINPVNPAIFPSRPPIFPDIPEPLNPRPTIFPSICSQELYQVALFGTLFRKQKRESILSDPHFTDSMVRCDGCQRTDLRVYLHYNGKDLCLVCTDRILETLPLKIFT</sequence>
<evidence type="ECO:0000313" key="1">
    <source>
        <dbReference type="EMBL" id="QKU33832.1"/>
    </source>
</evidence>
<organism evidence="1">
    <name type="scientific">Tupanvirus deep ocean</name>
    <dbReference type="NCBI Taxonomy" id="2126984"/>
    <lineage>
        <taxon>Viruses</taxon>
        <taxon>Varidnaviria</taxon>
        <taxon>Bamfordvirae</taxon>
        <taxon>Nucleocytoviricota</taxon>
        <taxon>Megaviricetes</taxon>
        <taxon>Imitervirales</taxon>
        <taxon>Mimiviridae</taxon>
        <taxon>Megamimivirinae</taxon>
        <taxon>Tupanvirus</taxon>
        <taxon>Tupanvirus altamarinense</taxon>
    </lineage>
</organism>
<reference evidence="1" key="1">
    <citation type="submission" date="2017-06" db="EMBL/GenBank/DDBJ databases">
        <authorList>
            <person name="Assis F.L."/>
            <person name="Abrahao J.S."/>
            <person name="Silva L."/>
            <person name="Khalil J.B."/>
            <person name="Rodrigues R."/>
            <person name="Silva L.S."/>
            <person name="Boratto P."/>
            <person name="Andrade M."/>
            <person name="Kroon E.G."/>
            <person name="Ribeiro B."/>
            <person name="Bergier I."/>
            <person name="Seligmann H."/>
            <person name="Ghigo E."/>
            <person name="Colson P."/>
            <person name="Levasseur A."/>
            <person name="Raoult D."/>
            <person name="Scola B.L."/>
        </authorList>
    </citation>
    <scope>NUCLEOTIDE SEQUENCE</scope>
    <source>
        <strain evidence="1">Deep ocean</strain>
    </source>
</reference>
<protein>
    <submittedName>
        <fullName evidence="1">Putative ORFan</fullName>
    </submittedName>
</protein>
<name>A0A6N1NT22_9VIRU</name>
<dbReference type="GeneID" id="80517131"/>
<accession>A0A6N1NT22</accession>
<dbReference type="RefSeq" id="YP_010780440.1">
    <property type="nucleotide sequence ID" value="NC_075038.1"/>
</dbReference>
<reference evidence="1" key="2">
    <citation type="journal article" date="2018" name="Nat. Commun.">
        <title>Tailed giant Tupanvirus possesses the most complete translational apparatus of the known virosphere.</title>
        <authorList>
            <person name="Abrahao J."/>
            <person name="Silva L."/>
            <person name="Silva L.S."/>
            <person name="Khalil J.Y.B."/>
            <person name="Rodrigues R."/>
            <person name="Arantes T."/>
            <person name="Assis F."/>
            <person name="Boratto P."/>
            <person name="Andrade M."/>
            <person name="Kroon E.G."/>
            <person name="Ribeiro B."/>
            <person name="Bergier I."/>
            <person name="Seligmann H."/>
            <person name="Ghigo E."/>
            <person name="Colson P."/>
            <person name="Levasseur A."/>
            <person name="Kroemer G."/>
            <person name="Raoult D."/>
            <person name="La Scola B."/>
        </authorList>
    </citation>
    <scope>NUCLEOTIDE SEQUENCE [LARGE SCALE GENOMIC DNA]</scope>
    <source>
        <strain evidence="1">Deep ocean</strain>
    </source>
</reference>
<proteinExistence type="predicted"/>
<dbReference type="EMBL" id="MF405918">
    <property type="protein sequence ID" value="QKU33832.1"/>
    <property type="molecule type" value="Genomic_DNA"/>
</dbReference>